<comment type="caution">
    <text evidence="6">The sequence shown here is derived from an EMBL/GenBank/DDBJ whole genome shotgun (WGS) entry which is preliminary data.</text>
</comment>
<evidence type="ECO:0000256" key="4">
    <source>
        <dbReference type="PROSITE-ProRule" id="PRU00134"/>
    </source>
</evidence>
<dbReference type="PROSITE" id="PS50865">
    <property type="entry name" value="ZF_MYND_2"/>
    <property type="match status" value="1"/>
</dbReference>
<dbReference type="SUPFAM" id="SSF144232">
    <property type="entry name" value="HIT/MYND zinc finger-like"/>
    <property type="match status" value="1"/>
</dbReference>
<evidence type="ECO:0000256" key="3">
    <source>
        <dbReference type="ARBA" id="ARBA00022833"/>
    </source>
</evidence>
<dbReference type="Gene3D" id="6.10.140.2220">
    <property type="match status" value="1"/>
</dbReference>
<dbReference type="Proteomes" id="UP001221142">
    <property type="component" value="Unassembled WGS sequence"/>
</dbReference>
<evidence type="ECO:0000256" key="2">
    <source>
        <dbReference type="ARBA" id="ARBA00022771"/>
    </source>
</evidence>
<keyword evidence="1" id="KW-0479">Metal-binding</keyword>
<dbReference type="Pfam" id="PF01753">
    <property type="entry name" value="zf-MYND"/>
    <property type="match status" value="1"/>
</dbReference>
<dbReference type="AlphaFoldDB" id="A0AAD7BH40"/>
<organism evidence="6 7">
    <name type="scientific">Roridomyces roridus</name>
    <dbReference type="NCBI Taxonomy" id="1738132"/>
    <lineage>
        <taxon>Eukaryota</taxon>
        <taxon>Fungi</taxon>
        <taxon>Dikarya</taxon>
        <taxon>Basidiomycota</taxon>
        <taxon>Agaricomycotina</taxon>
        <taxon>Agaricomycetes</taxon>
        <taxon>Agaricomycetidae</taxon>
        <taxon>Agaricales</taxon>
        <taxon>Marasmiineae</taxon>
        <taxon>Mycenaceae</taxon>
        <taxon>Roridomyces</taxon>
    </lineage>
</organism>
<evidence type="ECO:0000313" key="7">
    <source>
        <dbReference type="Proteomes" id="UP001221142"/>
    </source>
</evidence>
<dbReference type="EMBL" id="JARKIF010000017">
    <property type="protein sequence ID" value="KAJ7620437.1"/>
    <property type="molecule type" value="Genomic_DNA"/>
</dbReference>
<gene>
    <name evidence="6" type="ORF">FB45DRAFT_1062697</name>
</gene>
<evidence type="ECO:0000256" key="1">
    <source>
        <dbReference type="ARBA" id="ARBA00022723"/>
    </source>
</evidence>
<proteinExistence type="predicted"/>
<protein>
    <recommendedName>
        <fullName evidence="5">MYND-type domain-containing protein</fullName>
    </recommendedName>
</protein>
<evidence type="ECO:0000313" key="6">
    <source>
        <dbReference type="EMBL" id="KAJ7620437.1"/>
    </source>
</evidence>
<dbReference type="InterPro" id="IPR002893">
    <property type="entry name" value="Znf_MYND"/>
</dbReference>
<dbReference type="GO" id="GO:0008270">
    <property type="term" value="F:zinc ion binding"/>
    <property type="evidence" value="ECO:0007669"/>
    <property type="project" value="UniProtKB-KW"/>
</dbReference>
<reference evidence="6" key="1">
    <citation type="submission" date="2023-03" db="EMBL/GenBank/DDBJ databases">
        <title>Massive genome expansion in bonnet fungi (Mycena s.s.) driven by repeated elements and novel gene families across ecological guilds.</title>
        <authorList>
            <consortium name="Lawrence Berkeley National Laboratory"/>
            <person name="Harder C.B."/>
            <person name="Miyauchi S."/>
            <person name="Viragh M."/>
            <person name="Kuo A."/>
            <person name="Thoen E."/>
            <person name="Andreopoulos B."/>
            <person name="Lu D."/>
            <person name="Skrede I."/>
            <person name="Drula E."/>
            <person name="Henrissat B."/>
            <person name="Morin E."/>
            <person name="Kohler A."/>
            <person name="Barry K."/>
            <person name="LaButti K."/>
            <person name="Morin E."/>
            <person name="Salamov A."/>
            <person name="Lipzen A."/>
            <person name="Mereny Z."/>
            <person name="Hegedus B."/>
            <person name="Baldrian P."/>
            <person name="Stursova M."/>
            <person name="Weitz H."/>
            <person name="Taylor A."/>
            <person name="Grigoriev I.V."/>
            <person name="Nagy L.G."/>
            <person name="Martin F."/>
            <person name="Kauserud H."/>
        </authorList>
    </citation>
    <scope>NUCLEOTIDE SEQUENCE</scope>
    <source>
        <strain evidence="6">9284</strain>
    </source>
</reference>
<name>A0AAD7BH40_9AGAR</name>
<keyword evidence="2 4" id="KW-0863">Zinc-finger</keyword>
<keyword evidence="7" id="KW-1185">Reference proteome</keyword>
<accession>A0AAD7BH40</accession>
<sequence length="585" mass="65225">MHSSLDIQHIASLPEPTKSLAKFAAGGAPTDVDKLEAAISNLSESDAALCIPAFYAHLNVDDLPLLREQLQTLATVPWLPDRLACALLGLKGLGRLERHLAPEAREEVWASVWLWIQFLEGVNLKRTPKLQPSSDDMRFIFVRIIIPFTPQPKSPTLSSFMSQPRMRELMSAGWAAALNLRGIPRIFLGAICTVVAANSDMADGAQVRDVVASAGGTMDDLASLIVRSMRRLVPSRSSAQPDAVLFRIGLMIIPLLGFVHDLPLKEHLVSHGSVDVICTVLCVWSTAAELQMMMVVPLMMPWLLNHMEVFPYFTRVKEALEGGLLRAIVLSAGRKEASYFEEQLETLLGSVLPQSLVYHSVLASLRAALDEAEPLTHNDAFRKSKFFTMWQDFVRLATDRLELLAKFDRGEIGQTRACDTIECTSPIKAEDDLKRCSECHSAFYCSRECQIQEWAHHKKLCPSLLERENELAYLASEVKFLRAVLNHDYEHARADVVAKRSKALETHPDAVVIFDYRHGLTVQIECGVAPAEVDRELIEYYGDRVNRSGERLEMHVMALNVGKDRTEWLVLPMCVEAGGMPAAIH</sequence>
<feature type="domain" description="MYND-type" evidence="5">
    <location>
        <begin position="423"/>
        <end position="461"/>
    </location>
</feature>
<evidence type="ECO:0000259" key="5">
    <source>
        <dbReference type="PROSITE" id="PS50865"/>
    </source>
</evidence>
<keyword evidence="3" id="KW-0862">Zinc</keyword>